<dbReference type="GO" id="GO:0005634">
    <property type="term" value="C:nucleus"/>
    <property type="evidence" value="ECO:0007669"/>
    <property type="project" value="UniProtKB-SubCell"/>
</dbReference>
<evidence type="ECO:0000256" key="14">
    <source>
        <dbReference type="ARBA" id="ARBA00023163"/>
    </source>
</evidence>
<protein>
    <recommendedName>
        <fullName evidence="17">Zinc finger protein 40</fullName>
    </recommendedName>
</protein>
<feature type="region of interest" description="Disordered" evidence="19">
    <location>
        <begin position="888"/>
        <end position="974"/>
    </location>
</feature>
<feature type="transmembrane region" description="Helical" evidence="20">
    <location>
        <begin position="6"/>
        <end position="28"/>
    </location>
</feature>
<feature type="region of interest" description="Disordered" evidence="19">
    <location>
        <begin position="2539"/>
        <end position="2569"/>
    </location>
</feature>
<evidence type="ECO:0000256" key="1">
    <source>
        <dbReference type="ARBA" id="ARBA00004123"/>
    </source>
</evidence>
<feature type="compositionally biased region" description="Polar residues" evidence="19">
    <location>
        <begin position="1435"/>
        <end position="1449"/>
    </location>
</feature>
<comment type="subunit">
    <text evidence="16">Interacts with UTP4.</text>
</comment>
<dbReference type="InterPro" id="IPR019334">
    <property type="entry name" value="TMEM170A/B/YPR153W-like"/>
</dbReference>
<dbReference type="GO" id="GO:0045892">
    <property type="term" value="P:negative regulation of DNA-templated transcription"/>
    <property type="evidence" value="ECO:0007669"/>
    <property type="project" value="UniProtKB-ARBA"/>
</dbReference>
<evidence type="ECO:0000256" key="6">
    <source>
        <dbReference type="ARBA" id="ARBA00022723"/>
    </source>
</evidence>
<feature type="region of interest" description="Disordered" evidence="19">
    <location>
        <begin position="1331"/>
        <end position="1354"/>
    </location>
</feature>
<dbReference type="OrthoDB" id="10042249at2759"/>
<dbReference type="KEGG" id="tng:GSTEN00007779G001"/>
<dbReference type="InterPro" id="IPR051969">
    <property type="entry name" value="Zinc-finger_DNA-bd_regulators"/>
</dbReference>
<dbReference type="Pfam" id="PF00096">
    <property type="entry name" value="zf-C2H2"/>
    <property type="match status" value="3"/>
</dbReference>
<reference evidence="23" key="1">
    <citation type="journal article" date="2004" name="Nature">
        <title>Genome duplication in the teleost fish Tetraodon nigroviridis reveals the early vertebrate proto-karyotype.</title>
        <authorList>
            <person name="Jaillon O."/>
            <person name="Aury J.-M."/>
            <person name="Brunet F."/>
            <person name="Petit J.-L."/>
            <person name="Stange-Thomann N."/>
            <person name="Mauceli E."/>
            <person name="Bouneau L."/>
            <person name="Fischer C."/>
            <person name="Ozouf-Costaz C."/>
            <person name="Bernot A."/>
            <person name="Nicaud S."/>
            <person name="Jaffe D."/>
            <person name="Fisher S."/>
            <person name="Lutfalla G."/>
            <person name="Dossat C."/>
            <person name="Segurens B."/>
            <person name="Dasilva C."/>
            <person name="Salanoubat M."/>
            <person name="Levy M."/>
            <person name="Boudet N."/>
            <person name="Castellano S."/>
            <person name="Anthouard V."/>
            <person name="Jubin C."/>
            <person name="Castelli V."/>
            <person name="Katinka M."/>
            <person name="Vacherie B."/>
            <person name="Biemont C."/>
            <person name="Skalli Z."/>
            <person name="Cattolico L."/>
            <person name="Poulain J."/>
            <person name="De Berardinis V."/>
            <person name="Cruaud C."/>
            <person name="Duprat S."/>
            <person name="Brottier P."/>
            <person name="Coutanceau J.-P."/>
            <person name="Gouzy J."/>
            <person name="Parra G."/>
            <person name="Lardier G."/>
            <person name="Chapple C."/>
            <person name="McKernan K.J."/>
            <person name="McEwan P."/>
            <person name="Bosak S."/>
            <person name="Kellis M."/>
            <person name="Volff J.-N."/>
            <person name="Guigo R."/>
            <person name="Zody M.C."/>
            <person name="Mesirov J."/>
            <person name="Lindblad-Toh K."/>
            <person name="Birren B."/>
            <person name="Nusbaum C."/>
            <person name="Kahn D."/>
            <person name="Robinson-Rechavi M."/>
            <person name="Laudet V."/>
            <person name="Schachter V."/>
            <person name="Quetier F."/>
            <person name="Saurin W."/>
            <person name="Scarpelli C."/>
            <person name="Wincker P."/>
            <person name="Lander E.S."/>
            <person name="Weissenbach J."/>
            <person name="Roest Crollius H."/>
        </authorList>
    </citation>
    <scope>NUCLEOTIDE SEQUENCE [LARGE SCALE GENOMIC DNA]</scope>
</reference>
<feature type="region of interest" description="Disordered" evidence="19">
    <location>
        <begin position="2026"/>
        <end position="2050"/>
    </location>
</feature>
<evidence type="ECO:0000313" key="23">
    <source>
        <dbReference type="EMBL" id="CAF92509.1"/>
    </source>
</evidence>
<evidence type="ECO:0000256" key="3">
    <source>
        <dbReference type="ARBA" id="ARBA00006325"/>
    </source>
</evidence>
<dbReference type="PANTHER" id="PTHR45944">
    <property type="entry name" value="SCHNURRI, ISOFORM F"/>
    <property type="match status" value="1"/>
</dbReference>
<feature type="region of interest" description="Disordered" evidence="19">
    <location>
        <begin position="1940"/>
        <end position="1962"/>
    </location>
</feature>
<feature type="compositionally biased region" description="Basic and acidic residues" evidence="19">
    <location>
        <begin position="425"/>
        <end position="436"/>
    </location>
</feature>
<feature type="compositionally biased region" description="Basic and acidic residues" evidence="19">
    <location>
        <begin position="899"/>
        <end position="910"/>
    </location>
</feature>
<feature type="compositionally biased region" description="Polar residues" evidence="19">
    <location>
        <begin position="2545"/>
        <end position="2563"/>
    </location>
</feature>
<feature type="region of interest" description="Disordered" evidence="19">
    <location>
        <begin position="2195"/>
        <end position="2264"/>
    </location>
</feature>
<feature type="compositionally biased region" description="Basic and acidic residues" evidence="19">
    <location>
        <begin position="949"/>
        <end position="961"/>
    </location>
</feature>
<feature type="non-terminal residue" evidence="23">
    <location>
        <position position="1"/>
    </location>
</feature>
<feature type="region of interest" description="Disordered" evidence="19">
    <location>
        <begin position="1650"/>
        <end position="1693"/>
    </location>
</feature>
<feature type="compositionally biased region" description="Low complexity" evidence="19">
    <location>
        <begin position="3017"/>
        <end position="3034"/>
    </location>
</feature>
<keyword evidence="13 20" id="KW-0472">Membrane</keyword>
<feature type="region of interest" description="Disordered" evidence="19">
    <location>
        <begin position="2065"/>
        <end position="2137"/>
    </location>
</feature>
<feature type="region of interest" description="Disordered" evidence="19">
    <location>
        <begin position="1217"/>
        <end position="1240"/>
    </location>
</feature>
<evidence type="ECO:0000256" key="10">
    <source>
        <dbReference type="ARBA" id="ARBA00022989"/>
    </source>
</evidence>
<evidence type="ECO:0000256" key="16">
    <source>
        <dbReference type="ARBA" id="ARBA00065386"/>
    </source>
</evidence>
<evidence type="ECO:0000256" key="5">
    <source>
        <dbReference type="ARBA" id="ARBA00022692"/>
    </source>
</evidence>
<comment type="similarity">
    <text evidence="3">Belongs to the TMEM170 family.</text>
</comment>
<feature type="compositionally biased region" description="Pro residues" evidence="19">
    <location>
        <begin position="2988"/>
        <end position="2997"/>
    </location>
</feature>
<feature type="compositionally biased region" description="Polar residues" evidence="19">
    <location>
        <begin position="612"/>
        <end position="627"/>
    </location>
</feature>
<dbReference type="InterPro" id="IPR036236">
    <property type="entry name" value="Znf_C2H2_sf"/>
</dbReference>
<feature type="region of interest" description="Disordered" evidence="19">
    <location>
        <begin position="478"/>
        <end position="642"/>
    </location>
</feature>
<evidence type="ECO:0000256" key="4">
    <source>
        <dbReference type="ARBA" id="ARBA00022553"/>
    </source>
</evidence>
<evidence type="ECO:0000256" key="20">
    <source>
        <dbReference type="SAM" id="Phobius"/>
    </source>
</evidence>
<keyword evidence="10 20" id="KW-1133">Transmembrane helix</keyword>
<feature type="region of interest" description="Disordered" evidence="19">
    <location>
        <begin position="2907"/>
        <end position="3034"/>
    </location>
</feature>
<feature type="compositionally biased region" description="Basic and acidic residues" evidence="19">
    <location>
        <begin position="510"/>
        <end position="520"/>
    </location>
</feature>
<feature type="region of interest" description="Disordered" evidence="19">
    <location>
        <begin position="2656"/>
        <end position="2741"/>
    </location>
</feature>
<evidence type="ECO:0000256" key="12">
    <source>
        <dbReference type="ARBA" id="ARBA00023125"/>
    </source>
</evidence>
<evidence type="ECO:0000256" key="13">
    <source>
        <dbReference type="ARBA" id="ARBA00023136"/>
    </source>
</evidence>
<evidence type="ECO:0000256" key="8">
    <source>
        <dbReference type="ARBA" id="ARBA00022771"/>
    </source>
</evidence>
<evidence type="ECO:0000256" key="2">
    <source>
        <dbReference type="ARBA" id="ARBA00004141"/>
    </source>
</evidence>
<dbReference type="PANTHER" id="PTHR45944:SF3">
    <property type="entry name" value="ZINC FINGER PROTEIN 40"/>
    <property type="match status" value="1"/>
</dbReference>
<feature type="region of interest" description="Disordered" evidence="19">
    <location>
        <begin position="314"/>
        <end position="378"/>
    </location>
</feature>
<dbReference type="EMBL" id="CAAE01009996">
    <property type="protein sequence ID" value="CAF92509.1"/>
    <property type="molecule type" value="Genomic_DNA"/>
</dbReference>
<dbReference type="GO" id="GO:0008270">
    <property type="term" value="F:zinc ion binding"/>
    <property type="evidence" value="ECO:0007669"/>
    <property type="project" value="UniProtKB-KW"/>
</dbReference>
<evidence type="ECO:0000259" key="22">
    <source>
        <dbReference type="PROSITE" id="PS51811"/>
    </source>
</evidence>
<dbReference type="GO" id="GO:0000978">
    <property type="term" value="F:RNA polymerase II cis-regulatory region sequence-specific DNA binding"/>
    <property type="evidence" value="ECO:0007669"/>
    <property type="project" value="TreeGrafter"/>
</dbReference>
<dbReference type="InterPro" id="IPR013087">
    <property type="entry name" value="Znf_C2H2_type"/>
</dbReference>
<keyword evidence="5 20" id="KW-0812">Transmembrane</keyword>
<evidence type="ECO:0000256" key="18">
    <source>
        <dbReference type="PROSITE-ProRule" id="PRU00042"/>
    </source>
</evidence>
<dbReference type="FunFam" id="3.30.160.60:FF:000083">
    <property type="entry name" value="Immunodeficiency virus type I enhancer binding protein 1"/>
    <property type="match status" value="1"/>
</dbReference>
<dbReference type="SUPFAM" id="SSF57667">
    <property type="entry name" value="beta-beta-alpha zinc fingers"/>
    <property type="match status" value="2"/>
</dbReference>
<feature type="compositionally biased region" description="Basic and acidic residues" evidence="19">
    <location>
        <begin position="2087"/>
        <end position="2103"/>
    </location>
</feature>
<sequence length="3034" mass="323689">SSPEMCYWVFLGCLFSSLFLHGAAGLLMLVSLRRHRRGRLITLVLVGAGFLASLGGGVVTSRCRLGWAGGAGLPPLTGALLSPGAAVAGVYRVAGKDMAPLEALARAGTSAPGPSAEPLAAVVSRLSGSPGGCSQQWLEPVQLFFSGTCLCIIDPAAPGSKQSIKIRQTAPEGHSLDVLHLQDWDLEADSLQALSLSPVPAPITYWDATNGPGPWLRSGLQLDSRWEPAREDASCTKQNHPRNLKDLWSCWIHGSRSRIRIGADKLALTAFGSGSPGSATPAVLRTHRFPRQQTFAVRRSAAVHAGKWWFSQTERSVRRSEVQSGQRVTWSESAGNMLVGGSSTTEEEAGAESQRHPAASEAPAALRPAGGADGRMVAGGPPAPSGCGGPWRWGAALWAGVAVISTPCGACRSEESGHLPGRLRTWREDGEPETHRPGTSGWDPPLVPGLWTPVGTLVLLEDRFQDWSWKEDKIEEAQKELKEPKGSQKGTSESSRRNADNTKSLKRKKVVAENRLEKIPKSPVKKPQLKTSESGNQEAPSKGSLHSSCPTNHHSPSHKPPTSASETRSLQYGHPVEASPHQEPGSLHAGGLSAADTSSGPSLASPEGDEGSLTTEKAPQAKESPSQDPRFEGDPYHSSDPLGVLLKAMEPDFSTLAERKRSPQAAGKAASAAGGELTSVPGLSAGLQNQPPHMHTYYIDKQGNFIGIAAPLQANTQKSTQVTHMQSSALATQHFPVGSSAEQPSVHISFPSGPSAITHAPVPSGPNTLPQSQPPVVHTCQSLSASVPSTIQVPVTPGSNHRQMSTVVNFGVEQVYKDQKPKKLGKYVCQYCNRACAKPSVLLKHIRSHTGERPYPCVTCGFSFKTKSNLYKHKKSHAHAIKLGLTARSESGGGSLSQESDKAFGTHSEESGDSDEEGSSAELATKLSKSSAAASSESSFQSAGTSPVRHGEAESLAKLDSTKAAPSQRAHEPKVTAALPKVVVYPVNVSPLRADSPRVTGTAPEQAAAQQQQELQAVGMRTSSTALPPLKGVVASNHSLDTVSEDEDQRCRSPMLSGHAQLQRQQATDCSQQQQAKCLLSPRSLGSTDSGYFSRSESADQAMSPPSPFVKITPPVDMDMAKGNAPHVPIVATVMHVAAEPKLPPPSTEGQMRPPLEARTLSLEERISKLISDNEAVVDNKQLDSVKPRRTSLSRRGSIDSPKSYIFKDSFQFDLKPMGRRSSSSSDIPKSPFTPTDKSKPVFLLSVPSQYPPMDCLPITRSNSMPTTPGHSALPLNVAPLPHPLRICQSFDEKITLLNDDVFSSTPSTPNPALHARTLVRQVAVEDFSTSDVHGLPSTRSMDDGYHGPGSSTELMQRSRSFEHHQDRNRKTQQNKGTMYECETCRNRYRKLENFETHKKFYCSELHGPKNKSSAAKEADQDVFHVSLIHPTVPPRSNSGPGTVDQQTSIRKRRKMKSVGDEDDQSPTDTAPPVSVSFELPAAPANQAFPHTNVMVDIQPKNTQKKLPQIQLIARGINTPESRLSPIRETQSSAAPKGELQRQGSGTSVIRHTNSLSRPNSFEVEPSDRASPVDSLEKDSSHALKTDATAIALASGYHEKTSIGKGVDCGKQNKEQCTSSMEAATAENSTSVHQFRLVRQNNIQVPEILVTEEPDREHETQSGESADKAADQFSWPQRSESLSKLPAEKLPPKKKRIRLAQMDHSSAESSFDSSISQSLSRDSSLSRCSSVSASFEREEPPRSESPCRADHAGKIQEAQVLPAAVNTLGVPGMMRRAASEQIPCAQPSLELSSDYRSKSFDCGNVSPSRCVSSTGQPKSGQTSQVSQVPLIERRRGPLVRQMSLKIGPESQHPVVKVIQHDKALPANVSSLAQSRIPQIHIASRHSVHQPFTLHAGEIPLQQNEEMVQSIHLGSSTHPPEVHGLPHPWHQTSRVQVFHKKPKSQTSACQDDAQSKPSNLEEKKSFVPKYQLHCPTLRANPAFSFSSVQGARRALPVLTIPIATPAASEAKSLDLLQSIYVQAAPQTLEGKTQGAPQVGEQPRDQGDRTNTGTIQLPQILITHEQMQSVSPLPSKTSPLSAQPSESNTAKKDKSRAVGSHDHPAEQVPSQGSSPGTQKPASGTLCPQPEPAASSKRMLSPANSLDIYMEKHQKRAKDEHGVACLTDGRSVNYLNSKMSEVTRQRKLMLVRQVCTTEPADSPIETEAPALPQDKPDAEKDSEDTDEVKPMSPDSAALDKAASVGIPEEEEEGLCLSGPPGSQDTSSLSSRALKLHEKTEERKWIPARCPFRPSAVPGGQIKLPSVSVVNTKDSHRLSFPSLKTATTFTWCFLMKRKPLHVPQADLKTSAYAAWPVSPSNPNPLGLPTKVVLSLFDSKQSSKTIHYTSAIRTGGKSDILSYSGKLKELMSQVLLSQTPACVEPRSKVQESQKKELDKDVAPKAEPRRIKIFDGGYKSNEEYVYVRGRGRGKYICEECGIRCKKPSMLRKHIRTHSDVRPYHCVHCNFSFKTKGNLTKHMKSKAHSKKCMEMGVPELLIEDQDAEDSGTAESGLSSNPSVCASPQHLSSREADVPPSALLAQMSISSVSLLPVPPVPESQAPSCVPAMAPVSLSRQMCISSSFSPAPLANCPPPVATAADASTSDTESVHMMSPVSPCRQMSIDYPDFEGPPSPPAAGRSCKPGQDTSSAPAAEAGIPVDRSTQTSSCAPQGPGDFPPQGVSPGAPPHTHLFSHLPLHSQQPPRSSYSMLPVGGIQLVPAGLAAYSTFVPIQAGPVQLTIPAVSIIHRNSNPLPASNPSAPPQPFVVPEPLSSVVPCFPLGQLAGLQPQTIQPVGLETLNLMGLSGTGLAPTQLLNQQGLSLSATLGLQVLAASPTSQSSTLAQSHVPGLQIVNIALPAIIPSLSPVPALSPLPGSSETRGSPEAGATQLSQSEHASARSCASPPPPTPANASPTADAAAGRAPAGQGAPVAAAKSPEEPAGVPPGQGAGGPAPPGCPQPPAGRRWTTITTRPATMKTDWSSPPDAPAAGSSSSSALL</sequence>
<gene>
    <name evidence="23" type="ORF">GSTENG00007779001</name>
</gene>
<keyword evidence="9" id="KW-0862">Zinc</keyword>
<keyword evidence="7" id="KW-0677">Repeat</keyword>
<dbReference type="SMART" id="SM00451">
    <property type="entry name" value="ZnF_U1"/>
    <property type="match status" value="2"/>
</dbReference>
<feature type="compositionally biased region" description="Low complexity" evidence="19">
    <location>
        <begin position="2946"/>
        <end position="2980"/>
    </location>
</feature>
<dbReference type="GO" id="GO:0000981">
    <property type="term" value="F:DNA-binding transcription factor activity, RNA polymerase II-specific"/>
    <property type="evidence" value="ECO:0007669"/>
    <property type="project" value="TreeGrafter"/>
</dbReference>
<dbReference type="FunFam" id="3.30.160.60:FF:001151">
    <property type="entry name" value="zinc finger homeobox protein 3"/>
    <property type="match status" value="1"/>
</dbReference>
<dbReference type="GO" id="GO:0016020">
    <property type="term" value="C:membrane"/>
    <property type="evidence" value="ECO:0007669"/>
    <property type="project" value="UniProtKB-SubCell"/>
</dbReference>
<feature type="region of interest" description="Disordered" evidence="19">
    <location>
        <begin position="1731"/>
        <end position="1750"/>
    </location>
</feature>
<evidence type="ECO:0000259" key="21">
    <source>
        <dbReference type="PROSITE" id="PS50157"/>
    </source>
</evidence>
<feature type="domain" description="C2H2-type" evidence="21">
    <location>
        <begin position="855"/>
        <end position="878"/>
    </location>
</feature>
<dbReference type="InterPro" id="IPR003604">
    <property type="entry name" value="Matrin/U1-like-C_Znf_C2H2"/>
</dbReference>
<dbReference type="PROSITE" id="PS51811">
    <property type="entry name" value="ZF_CCHC_HIVEP"/>
    <property type="match status" value="1"/>
</dbReference>
<evidence type="ECO:0000256" key="15">
    <source>
        <dbReference type="ARBA" id="ARBA00023242"/>
    </source>
</evidence>
<dbReference type="FunFam" id="3.30.160.60:FF:000033">
    <property type="entry name" value="Immunodeficiency virus type I enhancer binding protein 1"/>
    <property type="match status" value="1"/>
</dbReference>
<feature type="compositionally biased region" description="Polar residues" evidence="19">
    <location>
        <begin position="1542"/>
        <end position="1560"/>
    </location>
</feature>
<feature type="region of interest" description="Disordered" evidence="19">
    <location>
        <begin position="1430"/>
        <end position="1474"/>
    </location>
</feature>
<feature type="region of interest" description="Disordered" evidence="19">
    <location>
        <begin position="1517"/>
        <end position="1581"/>
    </location>
</feature>
<feature type="compositionally biased region" description="Low complexity" evidence="19">
    <location>
        <begin position="357"/>
        <end position="369"/>
    </location>
</feature>
<keyword evidence="8 18" id="KW-0863">Zinc-finger</keyword>
<accession>Q4T3M3</accession>
<keyword evidence="12" id="KW-0238">DNA-binding</keyword>
<dbReference type="PROSITE" id="PS50157">
    <property type="entry name" value="ZINC_FINGER_C2H2_2"/>
    <property type="match status" value="4"/>
</dbReference>
<feature type="compositionally biased region" description="Basic and acidic residues" evidence="19">
    <location>
        <begin position="1735"/>
        <end position="1750"/>
    </location>
</feature>
<dbReference type="Gene3D" id="3.30.160.60">
    <property type="entry name" value="Classic Zinc Finger"/>
    <property type="match status" value="4"/>
</dbReference>
<feature type="compositionally biased region" description="Polar residues" evidence="19">
    <location>
        <begin position="529"/>
        <end position="570"/>
    </location>
</feature>
<name>Q4T3M3_TETNG</name>
<comment type="subcellular location">
    <subcellularLocation>
        <location evidence="2">Membrane</location>
        <topology evidence="2">Multi-pass membrane protein</topology>
    </subcellularLocation>
    <subcellularLocation>
        <location evidence="1">Nucleus</location>
    </subcellularLocation>
</comment>
<evidence type="ECO:0000256" key="19">
    <source>
        <dbReference type="SAM" id="MobiDB-lite"/>
    </source>
</evidence>
<keyword evidence="11" id="KW-0805">Transcription regulation</keyword>
<feature type="transmembrane region" description="Helical" evidence="20">
    <location>
        <begin position="40"/>
        <end position="59"/>
    </location>
</feature>
<evidence type="ECO:0000256" key="11">
    <source>
        <dbReference type="ARBA" id="ARBA00023015"/>
    </source>
</evidence>
<keyword evidence="15" id="KW-0539">Nucleus</keyword>
<feature type="domain" description="C2H2-type" evidence="21">
    <location>
        <begin position="827"/>
        <end position="854"/>
    </location>
</feature>
<dbReference type="Pfam" id="PF10190">
    <property type="entry name" value="Tmemb_170"/>
    <property type="match status" value="1"/>
</dbReference>
<proteinExistence type="inferred from homology"/>
<feature type="domain" description="C2H2-type" evidence="21">
    <location>
        <begin position="2469"/>
        <end position="2496"/>
    </location>
</feature>
<keyword evidence="14" id="KW-0804">Transcription</keyword>
<feature type="compositionally biased region" description="Polar residues" evidence="19">
    <location>
        <begin position="2065"/>
        <end position="2086"/>
    </location>
</feature>
<reference evidence="23" key="2">
    <citation type="submission" date="2004-02" db="EMBL/GenBank/DDBJ databases">
        <authorList>
            <consortium name="Genoscope"/>
            <consortium name="Whitehead Institute Centre for Genome Research"/>
        </authorList>
    </citation>
    <scope>NUCLEOTIDE SEQUENCE</scope>
</reference>
<feature type="region of interest" description="Disordered" evidence="19">
    <location>
        <begin position="413"/>
        <end position="448"/>
    </location>
</feature>
<keyword evidence="6" id="KW-0479">Metal-binding</keyword>
<evidence type="ECO:0000256" key="7">
    <source>
        <dbReference type="ARBA" id="ARBA00022737"/>
    </source>
</evidence>
<feature type="domain" description="CCHC HIVEP-type" evidence="22">
    <location>
        <begin position="1377"/>
        <end position="1407"/>
    </location>
</feature>
<organism evidence="23">
    <name type="scientific">Tetraodon nigroviridis</name>
    <name type="common">Spotted green pufferfish</name>
    <name type="synonym">Chelonodon nigroviridis</name>
    <dbReference type="NCBI Taxonomy" id="99883"/>
    <lineage>
        <taxon>Eukaryota</taxon>
        <taxon>Metazoa</taxon>
        <taxon>Chordata</taxon>
        <taxon>Craniata</taxon>
        <taxon>Vertebrata</taxon>
        <taxon>Euteleostomi</taxon>
        <taxon>Actinopterygii</taxon>
        <taxon>Neopterygii</taxon>
        <taxon>Teleostei</taxon>
        <taxon>Neoteleostei</taxon>
        <taxon>Acanthomorphata</taxon>
        <taxon>Eupercaria</taxon>
        <taxon>Tetraodontiformes</taxon>
        <taxon>Tetradontoidea</taxon>
        <taxon>Tetraodontidae</taxon>
        <taxon>Tetraodon</taxon>
    </lineage>
</organism>
<comment type="caution">
    <text evidence="23">The sequence shown here is derived from an EMBL/GenBank/DDBJ whole genome shotgun (WGS) entry which is preliminary data.</text>
</comment>
<dbReference type="PROSITE" id="PS00028">
    <property type="entry name" value="ZINC_FINGER_C2H2_1"/>
    <property type="match status" value="3"/>
</dbReference>
<feature type="compositionally biased region" description="Polar residues" evidence="19">
    <location>
        <begin position="2106"/>
        <end position="2119"/>
    </location>
</feature>
<dbReference type="InterPro" id="IPR034729">
    <property type="entry name" value="Znf_CCHC_HIVEP"/>
</dbReference>
<evidence type="ECO:0000256" key="17">
    <source>
        <dbReference type="ARBA" id="ARBA00068197"/>
    </source>
</evidence>
<feature type="compositionally biased region" description="Basic and acidic residues" evidence="19">
    <location>
        <begin position="1653"/>
        <end position="1670"/>
    </location>
</feature>
<evidence type="ECO:0000256" key="9">
    <source>
        <dbReference type="ARBA" id="ARBA00022833"/>
    </source>
</evidence>
<keyword evidence="4" id="KW-0597">Phosphoprotein</keyword>
<feature type="compositionally biased region" description="Polar residues" evidence="19">
    <location>
        <begin position="322"/>
        <end position="334"/>
    </location>
</feature>
<feature type="compositionally biased region" description="Polar residues" evidence="19">
    <location>
        <begin position="1085"/>
        <end position="1101"/>
    </location>
</feature>
<feature type="compositionally biased region" description="Low complexity" evidence="19">
    <location>
        <begin position="920"/>
        <end position="946"/>
    </location>
</feature>
<feature type="domain" description="C2H2-type" evidence="21">
    <location>
        <begin position="2497"/>
        <end position="2526"/>
    </location>
</feature>
<feature type="region of interest" description="Disordered" evidence="19">
    <location>
        <begin position="1085"/>
        <end position="1108"/>
    </location>
</feature>
<dbReference type="SMART" id="SM00355">
    <property type="entry name" value="ZnF_C2H2"/>
    <property type="match status" value="5"/>
</dbReference>